<dbReference type="Proteomes" id="UP000638648">
    <property type="component" value="Unassembled WGS sequence"/>
</dbReference>
<keyword evidence="2" id="KW-1185">Reference proteome</keyword>
<proteinExistence type="predicted"/>
<dbReference type="EMBL" id="JADBEM010000001">
    <property type="protein sequence ID" value="MBE1603808.1"/>
    <property type="molecule type" value="Genomic_DNA"/>
</dbReference>
<evidence type="ECO:0000313" key="2">
    <source>
        <dbReference type="Proteomes" id="UP000638648"/>
    </source>
</evidence>
<sequence>MPHGTCRRAFNDAVEAAGGRDNLTERDLQMIQFGVYAGLGAASDLLAESLRERVD</sequence>
<organism evidence="1 2">
    <name type="scientific">Actinopolymorpha pittospori</name>
    <dbReference type="NCBI Taxonomy" id="648752"/>
    <lineage>
        <taxon>Bacteria</taxon>
        <taxon>Bacillati</taxon>
        <taxon>Actinomycetota</taxon>
        <taxon>Actinomycetes</taxon>
        <taxon>Propionibacteriales</taxon>
        <taxon>Actinopolymorphaceae</taxon>
        <taxon>Actinopolymorpha</taxon>
    </lineage>
</organism>
<evidence type="ECO:0000313" key="1">
    <source>
        <dbReference type="EMBL" id="MBE1603808.1"/>
    </source>
</evidence>
<name>A0A927MS01_9ACTN</name>
<protein>
    <submittedName>
        <fullName evidence="1">Uncharacterized protein</fullName>
    </submittedName>
</protein>
<reference evidence="1" key="1">
    <citation type="submission" date="2020-10" db="EMBL/GenBank/DDBJ databases">
        <title>Sequencing the genomes of 1000 actinobacteria strains.</title>
        <authorList>
            <person name="Klenk H.-P."/>
        </authorList>
    </citation>
    <scope>NUCLEOTIDE SEQUENCE</scope>
    <source>
        <strain evidence="1">DSM 45354</strain>
    </source>
</reference>
<accession>A0A927MS01</accession>
<comment type="caution">
    <text evidence="1">The sequence shown here is derived from an EMBL/GenBank/DDBJ whole genome shotgun (WGS) entry which is preliminary data.</text>
</comment>
<dbReference type="AlphaFoldDB" id="A0A927MS01"/>
<gene>
    <name evidence="1" type="ORF">HEB94_000656</name>
</gene>